<keyword evidence="1" id="KW-1133">Transmembrane helix</keyword>
<evidence type="ECO:0000313" key="2">
    <source>
        <dbReference type="EMBL" id="QDV28496.1"/>
    </source>
</evidence>
<proteinExistence type="predicted"/>
<keyword evidence="1" id="KW-0472">Membrane</keyword>
<feature type="transmembrane region" description="Helical" evidence="1">
    <location>
        <begin position="205"/>
        <end position="223"/>
    </location>
</feature>
<feature type="transmembrane region" description="Helical" evidence="1">
    <location>
        <begin position="93"/>
        <end position="111"/>
    </location>
</feature>
<keyword evidence="1" id="KW-0812">Transmembrane</keyword>
<feature type="transmembrane region" description="Helical" evidence="1">
    <location>
        <begin position="131"/>
        <end position="150"/>
    </location>
</feature>
<reference evidence="2 3" key="1">
    <citation type="submission" date="2019-02" db="EMBL/GenBank/DDBJ databases">
        <title>Deep-cultivation of Planctomycetes and their phenomic and genomic characterization uncovers novel biology.</title>
        <authorList>
            <person name="Wiegand S."/>
            <person name="Jogler M."/>
            <person name="Boedeker C."/>
            <person name="Pinto D."/>
            <person name="Vollmers J."/>
            <person name="Rivas-Marin E."/>
            <person name="Kohn T."/>
            <person name="Peeters S.H."/>
            <person name="Heuer A."/>
            <person name="Rast P."/>
            <person name="Oberbeckmann S."/>
            <person name="Bunk B."/>
            <person name="Jeske O."/>
            <person name="Meyerdierks A."/>
            <person name="Storesund J.E."/>
            <person name="Kallscheuer N."/>
            <person name="Luecker S."/>
            <person name="Lage O.M."/>
            <person name="Pohl T."/>
            <person name="Merkel B.J."/>
            <person name="Hornburger P."/>
            <person name="Mueller R.-W."/>
            <person name="Bruemmer F."/>
            <person name="Labrenz M."/>
            <person name="Spormann A.M."/>
            <person name="Op den Camp H."/>
            <person name="Overmann J."/>
            <person name="Amann R."/>
            <person name="Jetten M.S.M."/>
            <person name="Mascher T."/>
            <person name="Medema M.H."/>
            <person name="Devos D.P."/>
            <person name="Kaster A.-K."/>
            <person name="Ovreas L."/>
            <person name="Rohde M."/>
            <person name="Galperin M.Y."/>
            <person name="Jogler C."/>
        </authorList>
    </citation>
    <scope>NUCLEOTIDE SEQUENCE [LARGE SCALE GENOMIC DNA]</scope>
    <source>
        <strain evidence="2 3">Spb1</strain>
    </source>
</reference>
<dbReference type="OrthoDB" id="244006at2"/>
<protein>
    <submittedName>
        <fullName evidence="2">Uncharacterized protein</fullName>
    </submittedName>
</protein>
<feature type="transmembrane region" description="Helical" evidence="1">
    <location>
        <begin position="292"/>
        <end position="310"/>
    </location>
</feature>
<evidence type="ECO:0000256" key="1">
    <source>
        <dbReference type="SAM" id="Phobius"/>
    </source>
</evidence>
<keyword evidence="3" id="KW-1185">Reference proteome</keyword>
<evidence type="ECO:0000313" key="3">
    <source>
        <dbReference type="Proteomes" id="UP000315349"/>
    </source>
</evidence>
<name>A0A518GIS5_9PLAN</name>
<dbReference type="KEGG" id="peh:Spb1_03590"/>
<dbReference type="Proteomes" id="UP000315349">
    <property type="component" value="Chromosome"/>
</dbReference>
<dbReference type="EMBL" id="CP036299">
    <property type="protein sequence ID" value="QDV28496.1"/>
    <property type="molecule type" value="Genomic_DNA"/>
</dbReference>
<organism evidence="2 3">
    <name type="scientific">Planctopirus ephydatiae</name>
    <dbReference type="NCBI Taxonomy" id="2528019"/>
    <lineage>
        <taxon>Bacteria</taxon>
        <taxon>Pseudomonadati</taxon>
        <taxon>Planctomycetota</taxon>
        <taxon>Planctomycetia</taxon>
        <taxon>Planctomycetales</taxon>
        <taxon>Planctomycetaceae</taxon>
        <taxon>Planctopirus</taxon>
    </lineage>
</organism>
<accession>A0A518GIS5</accession>
<feature type="transmembrane region" description="Helical" evidence="1">
    <location>
        <begin position="260"/>
        <end position="280"/>
    </location>
</feature>
<dbReference type="AlphaFoldDB" id="A0A518GIS5"/>
<feature type="transmembrane region" description="Helical" evidence="1">
    <location>
        <begin position="23"/>
        <end position="45"/>
    </location>
</feature>
<gene>
    <name evidence="2" type="ORF">Spb1_03590</name>
</gene>
<sequence>MNQSADMASSTDPGVAGTPPRDFWWKFQISLMVAGLCFLVGWGIYKQGLYGTVYVQAKTIKAKNNAELPIYTELKPNATDEEKAKGFISWQRTLGVWLAAAITLAVFSSLFRDNMFYKLAESLMVGVSAGYWFVVAFWSSLVPLVFAKLLPDLAQATVLPGLQIPPGTWQILGYTAPDLSALFPLLLGAMLLARLIPSYSWLARWPLALIVGTMAGLRLVLIIESDFVEQIRSTILPLIVMVPNSAEAGAPFKIDWLLSLRNTSIIACVISSLSYFIFSIEHRGAFGRLSRMGVFVLMITFGASFAYTVMGRITLLTMRLEFLFKDWLQFDWLLN</sequence>
<feature type="transmembrane region" description="Helical" evidence="1">
    <location>
        <begin position="171"/>
        <end position="193"/>
    </location>
</feature>
<dbReference type="RefSeq" id="WP_145294847.1">
    <property type="nucleotide sequence ID" value="NZ_CP036299.1"/>
</dbReference>